<dbReference type="InterPro" id="IPR011029">
    <property type="entry name" value="DEATH-like_dom_sf"/>
</dbReference>
<feature type="active site" evidence="7">
    <location>
        <position position="270"/>
    </location>
</feature>
<dbReference type="PROSITE" id="PS50209">
    <property type="entry name" value="CARD"/>
    <property type="match status" value="1"/>
</dbReference>
<keyword evidence="2" id="KW-0645">Protease</keyword>
<dbReference type="AlphaFoldDB" id="A0A183TBZ2"/>
<dbReference type="InterPro" id="IPR029030">
    <property type="entry name" value="Caspase-like_dom_sf"/>
</dbReference>
<evidence type="ECO:0000256" key="2">
    <source>
        <dbReference type="ARBA" id="ARBA00022670"/>
    </source>
</evidence>
<evidence type="ECO:0000313" key="14">
    <source>
        <dbReference type="WBParaSite" id="SSLN_0001452601-mRNA-1"/>
    </source>
</evidence>
<dbReference type="CDD" id="cd01671">
    <property type="entry name" value="CARD"/>
    <property type="match status" value="1"/>
</dbReference>
<accession>A0A183TBZ2</accession>
<evidence type="ECO:0000256" key="4">
    <source>
        <dbReference type="ARBA" id="ARBA00022801"/>
    </source>
</evidence>
<dbReference type="PANTHER" id="PTHR47901">
    <property type="entry name" value="CASPASE RECRUITMENT DOMAIN-CONTAINING PROTEIN 18"/>
    <property type="match status" value="1"/>
</dbReference>
<feature type="active site" evidence="7">
    <location>
        <position position="227"/>
    </location>
</feature>
<dbReference type="GO" id="GO:0042981">
    <property type="term" value="P:regulation of apoptotic process"/>
    <property type="evidence" value="ECO:0007669"/>
    <property type="project" value="InterPro"/>
</dbReference>
<evidence type="ECO:0000259" key="10">
    <source>
        <dbReference type="PROSITE" id="PS50208"/>
    </source>
</evidence>
<dbReference type="GO" id="GO:0004197">
    <property type="term" value="F:cysteine-type endopeptidase activity"/>
    <property type="evidence" value="ECO:0007669"/>
    <property type="project" value="InterPro"/>
</dbReference>
<proteinExistence type="inferred from homology"/>
<dbReference type="PROSITE" id="PS01122">
    <property type="entry name" value="CASPASE_CYS"/>
    <property type="match status" value="1"/>
</dbReference>
<dbReference type="InterPro" id="IPR001315">
    <property type="entry name" value="CARD"/>
</dbReference>
<evidence type="ECO:0000256" key="5">
    <source>
        <dbReference type="ARBA" id="ARBA00022807"/>
    </source>
</evidence>
<dbReference type="PRINTS" id="PR00376">
    <property type="entry name" value="IL1BCENZYME"/>
</dbReference>
<dbReference type="SUPFAM" id="SSF47986">
    <property type="entry name" value="DEATH domain"/>
    <property type="match status" value="1"/>
</dbReference>
<reference evidence="12 13" key="2">
    <citation type="submission" date="2018-11" db="EMBL/GenBank/DDBJ databases">
        <authorList>
            <consortium name="Pathogen Informatics"/>
        </authorList>
    </citation>
    <scope>NUCLEOTIDE SEQUENCE [LARGE SCALE GENOMIC DNA]</scope>
    <source>
        <strain evidence="12 13">NST_G2</strain>
    </source>
</reference>
<dbReference type="SMART" id="SM00114">
    <property type="entry name" value="CARD"/>
    <property type="match status" value="1"/>
</dbReference>
<keyword evidence="6" id="KW-0865">Zymogen</keyword>
<dbReference type="STRING" id="70667.A0A183TBZ2"/>
<evidence type="ECO:0000313" key="12">
    <source>
        <dbReference type="EMBL" id="VDM00376.1"/>
    </source>
</evidence>
<evidence type="ECO:0000259" key="11">
    <source>
        <dbReference type="PROSITE" id="PS50209"/>
    </source>
</evidence>
<dbReference type="EMBL" id="UYSU01038553">
    <property type="protein sequence ID" value="VDM00376.1"/>
    <property type="molecule type" value="Genomic_DNA"/>
</dbReference>
<dbReference type="Pfam" id="PF00656">
    <property type="entry name" value="Peptidase_C14"/>
    <property type="match status" value="1"/>
</dbReference>
<reference evidence="14" key="1">
    <citation type="submission" date="2016-06" db="UniProtKB">
        <authorList>
            <consortium name="WormBaseParasite"/>
        </authorList>
    </citation>
    <scope>IDENTIFICATION</scope>
</reference>
<feature type="domain" description="Caspase family p10" evidence="9">
    <location>
        <begin position="305"/>
        <end position="392"/>
    </location>
</feature>
<dbReference type="GO" id="GO:0006915">
    <property type="term" value="P:apoptotic process"/>
    <property type="evidence" value="ECO:0007669"/>
    <property type="project" value="UniProtKB-KW"/>
</dbReference>
<evidence type="ECO:0000259" key="9">
    <source>
        <dbReference type="PROSITE" id="PS50207"/>
    </source>
</evidence>
<keyword evidence="3" id="KW-0053">Apoptosis</keyword>
<dbReference type="PROSITE" id="PS50208">
    <property type="entry name" value="CASPASE_P20"/>
    <property type="match status" value="1"/>
</dbReference>
<evidence type="ECO:0000256" key="8">
    <source>
        <dbReference type="RuleBase" id="RU003971"/>
    </source>
</evidence>
<dbReference type="InterPro" id="IPR001309">
    <property type="entry name" value="Pept_C14_p20"/>
</dbReference>
<dbReference type="SUPFAM" id="SSF52129">
    <property type="entry name" value="Caspase-like"/>
    <property type="match status" value="1"/>
</dbReference>
<dbReference type="WBParaSite" id="SSLN_0001452601-mRNA-1">
    <property type="protein sequence ID" value="SSLN_0001452601-mRNA-1"/>
    <property type="gene ID" value="SSLN_0001452601"/>
</dbReference>
<sequence length="403" mass="45010">MEKQHSDTLRKHRVQLVSDVHSVEEILDHLFGENIISDNQRCLILAATTPAQKIRLLLDTLVRCGPNAFSSFCSALRATKQFHILELLETSLPTEESVNIRLLSNKSSSTGIMRADEPQGEDIMQENYSGPRKLSHYIISPYPVCTTPLGYILIVNISEFTPVCGLKPRLGSRKDTEELALLFQDIGYSVEVLEDPDTPTLLDRLAAFAAKPEHASVDAGGMVLMSHGLRDYIYTSEGHLVSVEKLLSYFTNKALPGLAGKPKLLILQACRGRAQDFGTVNTDYVVTSNIFKPADGTDAPISNSSWNSLPYMSDCVIAYSTLPGFVSWRSEEEGSWFIQVLLDVFRRLSDKLHVIDLLAEVNRIIVEQSQDQMCKQISQPATNLRRPFFLSTRDSLNFQAMVK</sequence>
<keyword evidence="13" id="KW-1185">Reference proteome</keyword>
<dbReference type="Gene3D" id="1.10.533.10">
    <property type="entry name" value="Death Domain, Fas"/>
    <property type="match status" value="1"/>
</dbReference>
<evidence type="ECO:0000313" key="13">
    <source>
        <dbReference type="Proteomes" id="UP000275846"/>
    </source>
</evidence>
<dbReference type="Proteomes" id="UP000275846">
    <property type="component" value="Unassembled WGS sequence"/>
</dbReference>
<dbReference type="PROSITE" id="PS50207">
    <property type="entry name" value="CASPASE_P10"/>
    <property type="match status" value="1"/>
</dbReference>
<keyword evidence="5" id="KW-0788">Thiol protease</keyword>
<dbReference type="InterPro" id="IPR015917">
    <property type="entry name" value="Pept_C14A"/>
</dbReference>
<gene>
    <name evidence="12" type="ORF">SSLN_LOCUS13990</name>
</gene>
<dbReference type="SMART" id="SM00115">
    <property type="entry name" value="CASc"/>
    <property type="match status" value="1"/>
</dbReference>
<dbReference type="InterPro" id="IPR002138">
    <property type="entry name" value="Pept_C14_p10"/>
</dbReference>
<dbReference type="GO" id="GO:0006508">
    <property type="term" value="P:proteolysis"/>
    <property type="evidence" value="ECO:0007669"/>
    <property type="project" value="UniProtKB-KW"/>
</dbReference>
<name>A0A183TBZ2_SCHSO</name>
<dbReference type="InterPro" id="IPR002398">
    <property type="entry name" value="Pept_C14"/>
</dbReference>
<dbReference type="PIRSF" id="PIRSF038001">
    <property type="entry name" value="Caspase_ICE"/>
    <property type="match status" value="1"/>
</dbReference>
<organism evidence="14">
    <name type="scientific">Schistocephalus solidus</name>
    <name type="common">Tapeworm</name>
    <dbReference type="NCBI Taxonomy" id="70667"/>
    <lineage>
        <taxon>Eukaryota</taxon>
        <taxon>Metazoa</taxon>
        <taxon>Spiralia</taxon>
        <taxon>Lophotrochozoa</taxon>
        <taxon>Platyhelminthes</taxon>
        <taxon>Cestoda</taxon>
        <taxon>Eucestoda</taxon>
        <taxon>Diphyllobothriidea</taxon>
        <taxon>Diphyllobothriidae</taxon>
        <taxon>Schistocephalus</taxon>
    </lineage>
</organism>
<dbReference type="InterPro" id="IPR033139">
    <property type="entry name" value="Caspase_cys_AS"/>
</dbReference>
<comment type="similarity">
    <text evidence="1 8">Belongs to the peptidase C14A family.</text>
</comment>
<feature type="domain" description="CARD" evidence="11">
    <location>
        <begin position="1"/>
        <end position="91"/>
    </location>
</feature>
<evidence type="ECO:0000256" key="6">
    <source>
        <dbReference type="ARBA" id="ARBA00023145"/>
    </source>
</evidence>
<dbReference type="PANTHER" id="PTHR47901:SF8">
    <property type="entry name" value="CASPASE-3"/>
    <property type="match status" value="1"/>
</dbReference>
<dbReference type="Gene3D" id="3.40.50.1460">
    <property type="match status" value="1"/>
</dbReference>
<evidence type="ECO:0000256" key="3">
    <source>
        <dbReference type="ARBA" id="ARBA00022703"/>
    </source>
</evidence>
<feature type="domain" description="Caspase family p20" evidence="10">
    <location>
        <begin position="148"/>
        <end position="274"/>
    </location>
</feature>
<dbReference type="InterPro" id="IPR011600">
    <property type="entry name" value="Pept_C14_caspase"/>
</dbReference>
<protein>
    <submittedName>
        <fullName evidence="14">Caspase-1</fullName>
    </submittedName>
</protein>
<dbReference type="Pfam" id="PF00619">
    <property type="entry name" value="CARD"/>
    <property type="match status" value="1"/>
</dbReference>
<evidence type="ECO:0000256" key="7">
    <source>
        <dbReference type="PIRSR" id="PIRSR038001-1"/>
    </source>
</evidence>
<dbReference type="OrthoDB" id="10004338at2759"/>
<keyword evidence="4" id="KW-0378">Hydrolase</keyword>
<evidence type="ECO:0000256" key="1">
    <source>
        <dbReference type="ARBA" id="ARBA00010134"/>
    </source>
</evidence>